<sequence>MTSVPALPPVFGTLSPIRADLIPSPKRVKDSGYLADVEVGPRETSLRDDVIARGCDEPHLEQDIDPKIQAEIDESFAYAY</sequence>
<dbReference type="EMBL" id="BKCJ011447122">
    <property type="protein sequence ID" value="GFD34465.1"/>
    <property type="molecule type" value="Genomic_DNA"/>
</dbReference>
<comment type="caution">
    <text evidence="1">The sequence shown here is derived from an EMBL/GenBank/DDBJ whole genome shotgun (WGS) entry which is preliminary data.</text>
</comment>
<feature type="non-terminal residue" evidence="1">
    <location>
        <position position="80"/>
    </location>
</feature>
<dbReference type="AlphaFoldDB" id="A0A699VG39"/>
<reference evidence="1" key="1">
    <citation type="journal article" date="2019" name="Sci. Rep.">
        <title>Draft genome of Tanacetum cinerariifolium, the natural source of mosquito coil.</title>
        <authorList>
            <person name="Yamashiro T."/>
            <person name="Shiraishi A."/>
            <person name="Satake H."/>
            <person name="Nakayama K."/>
        </authorList>
    </citation>
    <scope>NUCLEOTIDE SEQUENCE</scope>
</reference>
<organism evidence="1">
    <name type="scientific">Tanacetum cinerariifolium</name>
    <name type="common">Dalmatian daisy</name>
    <name type="synonym">Chrysanthemum cinerariifolium</name>
    <dbReference type="NCBI Taxonomy" id="118510"/>
    <lineage>
        <taxon>Eukaryota</taxon>
        <taxon>Viridiplantae</taxon>
        <taxon>Streptophyta</taxon>
        <taxon>Embryophyta</taxon>
        <taxon>Tracheophyta</taxon>
        <taxon>Spermatophyta</taxon>
        <taxon>Magnoliopsida</taxon>
        <taxon>eudicotyledons</taxon>
        <taxon>Gunneridae</taxon>
        <taxon>Pentapetalae</taxon>
        <taxon>asterids</taxon>
        <taxon>campanulids</taxon>
        <taxon>Asterales</taxon>
        <taxon>Asteraceae</taxon>
        <taxon>Asteroideae</taxon>
        <taxon>Anthemideae</taxon>
        <taxon>Anthemidinae</taxon>
        <taxon>Tanacetum</taxon>
    </lineage>
</organism>
<proteinExistence type="predicted"/>
<protein>
    <submittedName>
        <fullName evidence="1">Uncharacterized protein</fullName>
    </submittedName>
</protein>
<evidence type="ECO:0000313" key="1">
    <source>
        <dbReference type="EMBL" id="GFD34465.1"/>
    </source>
</evidence>
<accession>A0A699VG39</accession>
<gene>
    <name evidence="1" type="ORF">Tci_906434</name>
</gene>
<name>A0A699VG39_TANCI</name>